<evidence type="ECO:0000313" key="5">
    <source>
        <dbReference type="Proteomes" id="UP000002058"/>
    </source>
</evidence>
<dbReference type="EMBL" id="CH476616">
    <property type="protein sequence ID" value="EEP79574.1"/>
    <property type="molecule type" value="Genomic_DNA"/>
</dbReference>
<reference evidence="5" key="1">
    <citation type="journal article" date="2009" name="Genome Res.">
        <title>Comparative genomic analyses of the human fungal pathogens Coccidioides and their relatives.</title>
        <authorList>
            <person name="Sharpton T.J."/>
            <person name="Stajich J.E."/>
            <person name="Rounsley S.D."/>
            <person name="Gardner M.J."/>
            <person name="Wortman J.R."/>
            <person name="Jordar V.S."/>
            <person name="Maiti R."/>
            <person name="Kodira C.D."/>
            <person name="Neafsey D.E."/>
            <person name="Zeng Q."/>
            <person name="Hung C.-Y."/>
            <person name="McMahan C."/>
            <person name="Muszewska A."/>
            <person name="Grynberg M."/>
            <person name="Mandel M.A."/>
            <person name="Kellner E.M."/>
            <person name="Barker B.M."/>
            <person name="Galgiani J.N."/>
            <person name="Orbach M.J."/>
            <person name="Kirkland T.N."/>
            <person name="Cole G.T."/>
            <person name="Henn M.R."/>
            <person name="Birren B.W."/>
            <person name="Taylor J.W."/>
        </authorList>
    </citation>
    <scope>NUCLEOTIDE SEQUENCE [LARGE SCALE GENOMIC DNA]</scope>
    <source>
        <strain evidence="5">UAMH 1704</strain>
    </source>
</reference>
<dbReference type="eggNOG" id="ENOG502SNWP">
    <property type="taxonomic scope" value="Eukaryota"/>
</dbReference>
<dbReference type="VEuPathDB" id="FungiDB:UREG_04420"/>
<dbReference type="GO" id="GO:0008270">
    <property type="term" value="F:zinc ion binding"/>
    <property type="evidence" value="ECO:0007669"/>
    <property type="project" value="UniProtKB-KW"/>
</dbReference>
<organism evidence="4 5">
    <name type="scientific">Uncinocarpus reesii (strain UAMH 1704)</name>
    <dbReference type="NCBI Taxonomy" id="336963"/>
    <lineage>
        <taxon>Eukaryota</taxon>
        <taxon>Fungi</taxon>
        <taxon>Dikarya</taxon>
        <taxon>Ascomycota</taxon>
        <taxon>Pezizomycotina</taxon>
        <taxon>Eurotiomycetes</taxon>
        <taxon>Eurotiomycetidae</taxon>
        <taxon>Onygenales</taxon>
        <taxon>Onygenaceae</taxon>
        <taxon>Uncinocarpus</taxon>
    </lineage>
</organism>
<gene>
    <name evidence="4" type="ORF">UREG_04420</name>
</gene>
<keyword evidence="1" id="KW-0863">Zinc-finger</keyword>
<keyword evidence="1" id="KW-0479">Metal-binding</keyword>
<dbReference type="Proteomes" id="UP000002058">
    <property type="component" value="Unassembled WGS sequence"/>
</dbReference>
<evidence type="ECO:0000313" key="4">
    <source>
        <dbReference type="EMBL" id="EEP79574.1"/>
    </source>
</evidence>
<dbReference type="GeneID" id="8441019"/>
<dbReference type="RefSeq" id="XP_002544903.1">
    <property type="nucleotide sequence ID" value="XM_002544857.1"/>
</dbReference>
<accession>C4JNV0</accession>
<dbReference type="KEGG" id="ure:UREG_04420"/>
<dbReference type="OrthoDB" id="5305647at2759"/>
<evidence type="ECO:0000259" key="3">
    <source>
        <dbReference type="PROSITE" id="PS50157"/>
    </source>
</evidence>
<dbReference type="OMA" id="KHIHRIH"/>
<keyword evidence="1" id="KW-0862">Zinc</keyword>
<name>C4JNV0_UNCRE</name>
<proteinExistence type="predicted"/>
<feature type="compositionally biased region" description="Polar residues" evidence="2">
    <location>
        <begin position="117"/>
        <end position="129"/>
    </location>
</feature>
<sequence>MSPSVAGTGLTGSLTRPRLAVKRARDPPRNAGGQIYCDHPDCYENAPVFRRPCEWNSGKGFTRQENLNEHLRRLHRGSQDLTVPPTPRSPPSSAKTVEETTSSALAIHSAMKRKRASSGSENDSETTLSNIQALREEVVRLRSQIQQKDSRLDELEKVVRELRQSINLG</sequence>
<dbReference type="PROSITE" id="PS50157">
    <property type="entry name" value="ZINC_FINGER_C2H2_2"/>
    <property type="match status" value="1"/>
</dbReference>
<protein>
    <recommendedName>
        <fullName evidence="3">C2H2-type domain-containing protein</fullName>
    </recommendedName>
</protein>
<feature type="region of interest" description="Disordered" evidence="2">
    <location>
        <begin position="1"/>
        <end position="33"/>
    </location>
</feature>
<feature type="region of interest" description="Disordered" evidence="2">
    <location>
        <begin position="64"/>
        <end position="129"/>
    </location>
</feature>
<evidence type="ECO:0000256" key="2">
    <source>
        <dbReference type="SAM" id="MobiDB-lite"/>
    </source>
</evidence>
<feature type="domain" description="C2H2-type" evidence="3">
    <location>
        <begin position="51"/>
        <end position="80"/>
    </location>
</feature>
<dbReference type="HOGENOM" id="CLU_036929_4_0_1"/>
<evidence type="ECO:0000256" key="1">
    <source>
        <dbReference type="PROSITE-ProRule" id="PRU00042"/>
    </source>
</evidence>
<dbReference type="InterPro" id="IPR013087">
    <property type="entry name" value="Znf_C2H2_type"/>
</dbReference>
<keyword evidence="5" id="KW-1185">Reference proteome</keyword>
<dbReference type="AlphaFoldDB" id="C4JNV0"/>
<dbReference type="InParanoid" id="C4JNV0"/>